<accession>A0A0B7JU91</accession>
<dbReference type="InterPro" id="IPR052523">
    <property type="entry name" value="Trichothecene_AcTrans"/>
</dbReference>
<dbReference type="PROSITE" id="PS51186">
    <property type="entry name" value="GNAT"/>
    <property type="match status" value="1"/>
</dbReference>
<dbReference type="EMBL" id="CDPU01000004">
    <property type="protein sequence ID" value="CEO46225.1"/>
    <property type="molecule type" value="Genomic_DNA"/>
</dbReference>
<dbReference type="InterPro" id="IPR000182">
    <property type="entry name" value="GNAT_dom"/>
</dbReference>
<reference evidence="2" key="1">
    <citation type="submission" date="2015-01" db="EMBL/GenBank/DDBJ databases">
        <authorList>
            <person name="Durling Mikael"/>
        </authorList>
    </citation>
    <scope>NUCLEOTIDE SEQUENCE</scope>
</reference>
<gene>
    <name evidence="2" type="ORF">BN869_000002280_1</name>
</gene>
<evidence type="ECO:0000313" key="2">
    <source>
        <dbReference type="EMBL" id="CEO46225.1"/>
    </source>
</evidence>
<dbReference type="GO" id="GO:0016747">
    <property type="term" value="F:acyltransferase activity, transferring groups other than amino-acyl groups"/>
    <property type="evidence" value="ECO:0007669"/>
    <property type="project" value="InterPro"/>
</dbReference>
<proteinExistence type="predicted"/>
<dbReference type="SUPFAM" id="SSF55729">
    <property type="entry name" value="Acyl-CoA N-acyltransferases (Nat)"/>
    <property type="match status" value="1"/>
</dbReference>
<dbReference type="AlphaFoldDB" id="A0A0B7JU91"/>
<protein>
    <recommendedName>
        <fullName evidence="1">N-acetyltransferase domain-containing protein</fullName>
    </recommendedName>
</protein>
<dbReference type="CDD" id="cd04301">
    <property type="entry name" value="NAT_SF"/>
    <property type="match status" value="1"/>
</dbReference>
<feature type="domain" description="N-acetyltransferase" evidence="1">
    <location>
        <begin position="3"/>
        <end position="193"/>
    </location>
</feature>
<organism evidence="2">
    <name type="scientific">Bionectria ochroleuca</name>
    <name type="common">Gliocladium roseum</name>
    <dbReference type="NCBI Taxonomy" id="29856"/>
    <lineage>
        <taxon>Eukaryota</taxon>
        <taxon>Fungi</taxon>
        <taxon>Dikarya</taxon>
        <taxon>Ascomycota</taxon>
        <taxon>Pezizomycotina</taxon>
        <taxon>Sordariomycetes</taxon>
        <taxon>Hypocreomycetidae</taxon>
        <taxon>Hypocreales</taxon>
        <taxon>Bionectriaceae</taxon>
        <taxon>Clonostachys</taxon>
    </lineage>
</organism>
<dbReference type="PANTHER" id="PTHR42791">
    <property type="entry name" value="GNAT FAMILY ACETYLTRANSFERASE"/>
    <property type="match status" value="1"/>
</dbReference>
<dbReference type="Pfam" id="PF13508">
    <property type="entry name" value="Acetyltransf_7"/>
    <property type="match status" value="1"/>
</dbReference>
<dbReference type="Gene3D" id="3.40.630.30">
    <property type="match status" value="1"/>
</dbReference>
<dbReference type="InterPro" id="IPR016181">
    <property type="entry name" value="Acyl_CoA_acyltransferase"/>
</dbReference>
<dbReference type="PANTHER" id="PTHR42791:SF1">
    <property type="entry name" value="N-ACETYLTRANSFERASE DOMAIN-CONTAINING PROTEIN"/>
    <property type="match status" value="1"/>
</dbReference>
<sequence length="195" mass="22094">MPSDAEPGKLEDVPRLVEIWEACFNSEMLHALFPPNEIGRTYLTRAWNWYMEENSPPKVFVIRDDDGIVQSGIVIYAQTGEPIKWQDRWAPTIKGMNEEIFQAFCESLDSQHHAIMGNQPHSFVETLMTHPSAQRQGFGSKLLDRAARVNPELPTYLDSAADATGLYQRVGFVRQPEELQKNPDAIPMLRPAVGK</sequence>
<evidence type="ECO:0000259" key="1">
    <source>
        <dbReference type="PROSITE" id="PS51186"/>
    </source>
</evidence>
<name>A0A0B7JU91_BIOOC</name>